<dbReference type="InterPro" id="IPR050741">
    <property type="entry name" value="Acyl-CoA_dehydrogenase"/>
</dbReference>
<keyword evidence="16" id="KW-1185">Reference proteome</keyword>
<evidence type="ECO:0000256" key="1">
    <source>
        <dbReference type="ARBA" id="ARBA00001974"/>
    </source>
</evidence>
<dbReference type="InterPro" id="IPR009100">
    <property type="entry name" value="AcylCoA_DH/oxidase_NM_dom_sf"/>
</dbReference>
<dbReference type="Gene3D" id="2.40.110.10">
    <property type="entry name" value="Butyryl-CoA Dehydrogenase, subunit A, domain 2"/>
    <property type="match status" value="1"/>
</dbReference>
<dbReference type="UniPathway" id="UPA00659"/>
<dbReference type="RefSeq" id="WP_085791703.1">
    <property type="nucleotide sequence ID" value="NZ_FWFK01000003.1"/>
</dbReference>
<comment type="similarity">
    <text evidence="3">Belongs to the acyl-CoA dehydrogenase family.</text>
</comment>
<dbReference type="PANTHER" id="PTHR48083">
    <property type="entry name" value="MEDIUM-CHAIN SPECIFIC ACYL-COA DEHYDROGENASE, MITOCHONDRIAL-RELATED"/>
    <property type="match status" value="1"/>
</dbReference>
<feature type="domain" description="Acyl-CoA dehydrogenase/oxidase C-terminal" evidence="12">
    <location>
        <begin position="301"/>
        <end position="448"/>
    </location>
</feature>
<dbReference type="InterPro" id="IPR036250">
    <property type="entry name" value="AcylCo_DH-like_C"/>
</dbReference>
<dbReference type="Gene3D" id="1.10.540.10">
    <property type="entry name" value="Acyl-CoA dehydrogenase/oxidase, N-terminal domain"/>
    <property type="match status" value="1"/>
</dbReference>
<dbReference type="SUPFAM" id="SSF56645">
    <property type="entry name" value="Acyl-CoA dehydrogenase NM domain-like"/>
    <property type="match status" value="1"/>
</dbReference>
<dbReference type="Pfam" id="PF09317">
    <property type="entry name" value="ACDH_C"/>
    <property type="match status" value="1"/>
</dbReference>
<evidence type="ECO:0000256" key="9">
    <source>
        <dbReference type="ARBA" id="ARBA00023002"/>
    </source>
</evidence>
<dbReference type="InterPro" id="IPR046373">
    <property type="entry name" value="Acyl-CoA_Oxase/DH_mid-dom_sf"/>
</dbReference>
<evidence type="ECO:0000256" key="5">
    <source>
        <dbReference type="ARBA" id="ARBA00012040"/>
    </source>
</evidence>
<evidence type="ECO:0000256" key="11">
    <source>
        <dbReference type="ARBA" id="ARBA00049247"/>
    </source>
</evidence>
<dbReference type="InterPro" id="IPR009075">
    <property type="entry name" value="AcylCo_DH/oxidase_C"/>
</dbReference>
<gene>
    <name evidence="15" type="primary">fadE</name>
    <name evidence="15" type="ORF">ROJ8625_01996</name>
</gene>
<dbReference type="Proteomes" id="UP000193570">
    <property type="component" value="Unassembled WGS sequence"/>
</dbReference>
<dbReference type="Pfam" id="PF02771">
    <property type="entry name" value="Acyl-CoA_dh_N"/>
    <property type="match status" value="1"/>
</dbReference>
<dbReference type="GO" id="GO:0050660">
    <property type="term" value="F:flavin adenine dinucleotide binding"/>
    <property type="evidence" value="ECO:0007669"/>
    <property type="project" value="InterPro"/>
</dbReference>
<dbReference type="OrthoDB" id="9802447at2"/>
<dbReference type="GO" id="GO:0004466">
    <property type="term" value="F:long-chain fatty acyl-CoA dehydrogenase activity"/>
    <property type="evidence" value="ECO:0007669"/>
    <property type="project" value="UniProtKB-EC"/>
</dbReference>
<evidence type="ECO:0000259" key="12">
    <source>
        <dbReference type="Pfam" id="PF00441"/>
    </source>
</evidence>
<evidence type="ECO:0000256" key="6">
    <source>
        <dbReference type="ARBA" id="ARBA00020144"/>
    </source>
</evidence>
<dbReference type="NCBIfam" id="NF009586">
    <property type="entry name" value="PRK13026.1"/>
    <property type="match status" value="1"/>
</dbReference>
<dbReference type="EC" id="1.3.8.8" evidence="5"/>
<dbReference type="InterPro" id="IPR015396">
    <property type="entry name" value="FadE_C"/>
</dbReference>
<comment type="pathway">
    <text evidence="2">Lipid metabolism; fatty acid beta-oxidation.</text>
</comment>
<evidence type="ECO:0000256" key="4">
    <source>
        <dbReference type="ARBA" id="ARBA00012033"/>
    </source>
</evidence>
<dbReference type="EC" id="1.3.8.7" evidence="4"/>
<name>A0A1X6Z5U2_9RHOB</name>
<dbReference type="AlphaFoldDB" id="A0A1X6Z5U2"/>
<proteinExistence type="inferred from homology"/>
<dbReference type="EMBL" id="FWFK01000003">
    <property type="protein sequence ID" value="SLN41670.1"/>
    <property type="molecule type" value="Genomic_DNA"/>
</dbReference>
<feature type="domain" description="Acyl-CoA dehydrogenase C-terminal bacterial-type" evidence="14">
    <location>
        <begin position="455"/>
        <end position="725"/>
    </location>
</feature>
<keyword evidence="7" id="KW-0285">Flavoprotein</keyword>
<evidence type="ECO:0000256" key="8">
    <source>
        <dbReference type="ARBA" id="ARBA00022827"/>
    </source>
</evidence>
<dbReference type="InterPro" id="IPR037069">
    <property type="entry name" value="AcylCoA_DH/ox_N_sf"/>
</dbReference>
<dbReference type="PANTHER" id="PTHR48083:SF33">
    <property type="entry name" value="ACYL-COENZYME A DEHYDROGENASE"/>
    <property type="match status" value="1"/>
</dbReference>
<dbReference type="GO" id="GO:0005737">
    <property type="term" value="C:cytoplasm"/>
    <property type="evidence" value="ECO:0007669"/>
    <property type="project" value="TreeGrafter"/>
</dbReference>
<accession>A0A1X6Z5U2</accession>
<evidence type="ECO:0000256" key="7">
    <source>
        <dbReference type="ARBA" id="ARBA00022630"/>
    </source>
</evidence>
<feature type="domain" description="Acyl-CoA dehydrogenase/oxidase N-terminal" evidence="13">
    <location>
        <begin position="81"/>
        <end position="173"/>
    </location>
</feature>
<keyword evidence="9 15" id="KW-0560">Oxidoreductase</keyword>
<comment type="cofactor">
    <cofactor evidence="1">
        <name>FAD</name>
        <dbReference type="ChEBI" id="CHEBI:57692"/>
    </cofactor>
</comment>
<evidence type="ECO:0000259" key="14">
    <source>
        <dbReference type="Pfam" id="PF09317"/>
    </source>
</evidence>
<evidence type="ECO:0000313" key="15">
    <source>
        <dbReference type="EMBL" id="SLN41670.1"/>
    </source>
</evidence>
<dbReference type="Gene3D" id="1.20.140.10">
    <property type="entry name" value="Butyryl-CoA Dehydrogenase, subunit A, domain 3"/>
    <property type="match status" value="1"/>
</dbReference>
<dbReference type="SUPFAM" id="SSF47203">
    <property type="entry name" value="Acyl-CoA dehydrogenase C-terminal domain-like"/>
    <property type="match status" value="1"/>
</dbReference>
<protein>
    <recommendedName>
        <fullName evidence="6">Acyl-coenzyme A dehydrogenase</fullName>
        <ecNumber evidence="4">1.3.8.7</ecNumber>
        <ecNumber evidence="5">1.3.8.8</ecNumber>
    </recommendedName>
</protein>
<comment type="catalytic activity">
    <reaction evidence="11">
        <text>a long-chain 2,3-saturated fatty acyl-CoA + oxidized [electron-transfer flavoprotein] + H(+) = a long-chain (2E)-enoyl-CoA + reduced [electron-transfer flavoprotein]</text>
        <dbReference type="Rhea" id="RHEA:17721"/>
        <dbReference type="Rhea" id="RHEA-COMP:10685"/>
        <dbReference type="Rhea" id="RHEA-COMP:10686"/>
        <dbReference type="ChEBI" id="CHEBI:15378"/>
        <dbReference type="ChEBI" id="CHEBI:57692"/>
        <dbReference type="ChEBI" id="CHEBI:58307"/>
        <dbReference type="ChEBI" id="CHEBI:83721"/>
        <dbReference type="ChEBI" id="CHEBI:83727"/>
        <dbReference type="EC" id="1.3.8.8"/>
    </reaction>
</comment>
<evidence type="ECO:0000256" key="2">
    <source>
        <dbReference type="ARBA" id="ARBA00005005"/>
    </source>
</evidence>
<dbReference type="GO" id="GO:0033539">
    <property type="term" value="P:fatty acid beta-oxidation using acyl-CoA dehydrogenase"/>
    <property type="evidence" value="ECO:0007669"/>
    <property type="project" value="InterPro"/>
</dbReference>
<organism evidence="15 16">
    <name type="scientific">Roseivivax jejudonensis</name>
    <dbReference type="NCBI Taxonomy" id="1529041"/>
    <lineage>
        <taxon>Bacteria</taxon>
        <taxon>Pseudomonadati</taxon>
        <taxon>Pseudomonadota</taxon>
        <taxon>Alphaproteobacteria</taxon>
        <taxon>Rhodobacterales</taxon>
        <taxon>Roseobacteraceae</taxon>
        <taxon>Roseivivax</taxon>
    </lineage>
</organism>
<evidence type="ECO:0000313" key="16">
    <source>
        <dbReference type="Proteomes" id="UP000193570"/>
    </source>
</evidence>
<dbReference type="Pfam" id="PF00441">
    <property type="entry name" value="Acyl-CoA_dh_1"/>
    <property type="match status" value="1"/>
</dbReference>
<sequence>MSRFRQDYITKPIHRWARGALPRLSKTEAEALSAGEVWWDAELFSGNPDWSKLSAVETPTLTAEEQAFLEGPCTQLCEMIDDWSINHERADLPPEVWQFLREKGFFGMIIPKDHGGLGFSAFAHSEVVRYISTRSVAAAVTVMVPNSLGPGELIMQFGTDEQKQHWLPRLADGRQLPAFALTSAEAGSDASAMTDSGVVCRGTWNGEDVLGIRLNWAKRYITLSPVCTVLGLAFKLRDPDGLLGDEEDIGITCALVPTDLPGVDTGRRHIPASTMFQNGPTEGHDVFVPLDHIIGGDTFAGRGWMMLMSALAAGRGISLPSLSAAAVALSAHTSGAYARVREQFGLPIGRFEGIQAPLGRLAAGSYELDAARRLTCAGLDEGRSLAVISAIMKLHGTTRMREALNHAMDIHSGKAVIDGPSNYLAPLYKAVPIGITVEGANIVTRNLIVFGQGSIRAHPHLLDEMQALEEEDDAKSLEAFDTHFWRHVSHSTKTFFRALGRAWTGGRVAPAPFAGGATWIYRQVSRWSAAYALTADMAFLTLGGDLKRKEMISARMGDVLSDLYILTAALKRFDDDGRPKSDLPLLEHAAHSALARIRRSMDEVLANFPVRWAATLLRVVTRPGGTSRGPDDHLTRACAEYLMAPSDTRDRIVGRLFGGCDRDGVRQLDDAFQRVIAAEPIRKRLREADMTAERGLEAGIISSEEKTELDAMQAAVDRVVAVDDFAPETLAGYFPDYDLPARRAPEAAE</sequence>
<evidence type="ECO:0000259" key="13">
    <source>
        <dbReference type="Pfam" id="PF02771"/>
    </source>
</evidence>
<reference evidence="15 16" key="1">
    <citation type="submission" date="2017-03" db="EMBL/GenBank/DDBJ databases">
        <authorList>
            <person name="Afonso C.L."/>
            <person name="Miller P.J."/>
            <person name="Scott M.A."/>
            <person name="Spackman E."/>
            <person name="Goraichik I."/>
            <person name="Dimitrov K.M."/>
            <person name="Suarez D.L."/>
            <person name="Swayne D.E."/>
        </authorList>
    </citation>
    <scope>NUCLEOTIDE SEQUENCE [LARGE SCALE GENOMIC DNA]</scope>
    <source>
        <strain evidence="15 16">CECT 8625</strain>
    </source>
</reference>
<dbReference type="GO" id="GO:0070991">
    <property type="term" value="F:medium-chain fatty acyl-CoA dehydrogenase activity"/>
    <property type="evidence" value="ECO:0007669"/>
    <property type="project" value="UniProtKB-EC"/>
</dbReference>
<dbReference type="InterPro" id="IPR013786">
    <property type="entry name" value="AcylCoA_DH/ox_N"/>
</dbReference>
<comment type="catalytic activity">
    <reaction evidence="10">
        <text>a medium-chain 2,3-saturated fatty acyl-CoA + oxidized [electron-transfer flavoprotein] + H(+) = a medium-chain (2E)-enoyl-CoA + reduced [electron-transfer flavoprotein]</text>
        <dbReference type="Rhea" id="RHEA:14477"/>
        <dbReference type="Rhea" id="RHEA-COMP:10685"/>
        <dbReference type="Rhea" id="RHEA-COMP:10686"/>
        <dbReference type="ChEBI" id="CHEBI:15378"/>
        <dbReference type="ChEBI" id="CHEBI:57692"/>
        <dbReference type="ChEBI" id="CHEBI:58307"/>
        <dbReference type="ChEBI" id="CHEBI:83723"/>
        <dbReference type="ChEBI" id="CHEBI:83726"/>
        <dbReference type="EC" id="1.3.8.7"/>
    </reaction>
</comment>
<dbReference type="NCBIfam" id="NF007000">
    <property type="entry name" value="PRK09463.1"/>
    <property type="match status" value="1"/>
</dbReference>
<dbReference type="FunFam" id="1.10.540.10:FF:000004">
    <property type="entry name" value="Acyl-CoA dehydrogenase"/>
    <property type="match status" value="1"/>
</dbReference>
<evidence type="ECO:0000256" key="10">
    <source>
        <dbReference type="ARBA" id="ARBA00047882"/>
    </source>
</evidence>
<keyword evidence="8" id="KW-0274">FAD</keyword>
<evidence type="ECO:0000256" key="3">
    <source>
        <dbReference type="ARBA" id="ARBA00009347"/>
    </source>
</evidence>